<dbReference type="AlphaFoldDB" id="A0A544YMS8"/>
<gene>
    <name evidence="1" type="ORF">FLX08_26590</name>
</gene>
<protein>
    <submittedName>
        <fullName evidence="1">Uncharacterized protein</fullName>
    </submittedName>
</protein>
<name>A0A544YMS8_9ACTN</name>
<comment type="caution">
    <text evidence="1">The sequence shown here is derived from an EMBL/GenBank/DDBJ whole genome shotgun (WGS) entry which is preliminary data.</text>
</comment>
<organism evidence="1 2">
    <name type="scientific">Microbispora hainanensis</name>
    <dbReference type="NCBI Taxonomy" id="568844"/>
    <lineage>
        <taxon>Bacteria</taxon>
        <taxon>Bacillati</taxon>
        <taxon>Actinomycetota</taxon>
        <taxon>Actinomycetes</taxon>
        <taxon>Streptosporangiales</taxon>
        <taxon>Streptosporangiaceae</taxon>
        <taxon>Microbispora</taxon>
    </lineage>
</organism>
<proteinExistence type="predicted"/>
<dbReference type="RefSeq" id="WP_142622522.1">
    <property type="nucleotide sequence ID" value="NZ_VIRM01000037.1"/>
</dbReference>
<reference evidence="1 2" key="1">
    <citation type="submission" date="2019-07" db="EMBL/GenBank/DDBJ databases">
        <title>Microbispora hainanensis DSM 45428.</title>
        <authorList>
            <person name="Thawai C."/>
        </authorList>
    </citation>
    <scope>NUCLEOTIDE SEQUENCE [LARGE SCALE GENOMIC DNA]</scope>
    <source>
        <strain evidence="1 2">DSM 45428</strain>
    </source>
</reference>
<dbReference type="EMBL" id="VIRM01000037">
    <property type="protein sequence ID" value="TQS18054.1"/>
    <property type="molecule type" value="Genomic_DNA"/>
</dbReference>
<evidence type="ECO:0000313" key="1">
    <source>
        <dbReference type="EMBL" id="TQS18054.1"/>
    </source>
</evidence>
<sequence>MTTDDERDALARELLRLSLPELVDVLRRVLPAHAEQGTVPSTLALAEVSRPPGGDSSSAQPFIEAVAWPDRDHYDGGFGPNPANYEQGSCPGCGLKVTSTAKRAFCPLCGTLCRLT</sequence>
<evidence type="ECO:0000313" key="2">
    <source>
        <dbReference type="Proteomes" id="UP000316541"/>
    </source>
</evidence>
<accession>A0A544YMS8</accession>
<dbReference type="Proteomes" id="UP000316541">
    <property type="component" value="Unassembled WGS sequence"/>
</dbReference>